<dbReference type="KEGG" id="aon:DEH84_08310"/>
<dbReference type="AlphaFoldDB" id="A0A2U8FSQ7"/>
<sequence length="581" mass="62742">MVTKWLGHLKWTTMLAPSQPHSTFASSDPGFEALPIDALLSQNDDLIARIKLCHGSDRTEFEQTILSLIRRYANLVHLLPATSDNYFCTPGGLLRLGMEVSFFSLQGTDAHIFSGRSNISARRHLEPRWRLATFVAGLCCEAHRVLSHIIVTNAPGDVWPAYLLSLSDWLMERQADRYFLRWRPHAIETRSLGVFTLAHVVPPTVMHYLAEDNTVIVPHLMGSVSGISQHRDHNLLDELVRRSLALVIDRNLLANADRYGTPQYGSHLERYLVDALRHLAVSNSGWQANREKSRVWLGPDGLFLAWPSAAEDLQKQLDAAQLPGIPKAPETIMEVLLLAGVFEPTPTGAPIWLIQPPGGKAKIDAVKLSSQAILFAGHDPLPPPLAENLTSAPSNNSPSAQAGEPVAPRSRPDGPPGTQLSLIPGNAEQTPQAASNVREAQAEAALLSTAPPTALVSTSDAHPTQQATIGLQAPLRLNPVVRDALTEVINTLNTGTGPAQGCTVASGVFVPLQEFERRGIQPSMALRALSDVHMLVRAAGKGPPTTSRDFNGTSTVGLTIAPHFISGVDMEAFASPEAQGG</sequence>
<feature type="compositionally biased region" description="Low complexity" evidence="1">
    <location>
        <begin position="391"/>
        <end position="400"/>
    </location>
</feature>
<dbReference type="Proteomes" id="UP000244892">
    <property type="component" value="Chromosome"/>
</dbReference>
<organism evidence="3 4">
    <name type="scientific">Aquabacterium olei</name>
    <dbReference type="NCBI Taxonomy" id="1296669"/>
    <lineage>
        <taxon>Bacteria</taxon>
        <taxon>Pseudomonadati</taxon>
        <taxon>Pseudomonadota</taxon>
        <taxon>Betaproteobacteria</taxon>
        <taxon>Burkholderiales</taxon>
        <taxon>Aquabacterium</taxon>
    </lineage>
</organism>
<proteinExistence type="predicted"/>
<evidence type="ECO:0000259" key="2">
    <source>
        <dbReference type="Pfam" id="PF07514"/>
    </source>
</evidence>
<feature type="region of interest" description="Disordered" evidence="1">
    <location>
        <begin position="384"/>
        <end position="437"/>
    </location>
</feature>
<name>A0A2U8FSQ7_9BURK</name>
<dbReference type="Pfam" id="PF07514">
    <property type="entry name" value="TraI_2"/>
    <property type="match status" value="1"/>
</dbReference>
<reference evidence="3 4" key="1">
    <citation type="submission" date="2018-05" db="EMBL/GenBank/DDBJ databases">
        <title>complete genome sequence of Aquabacterium olei NBRC 110486.</title>
        <authorList>
            <person name="Tang B."/>
            <person name="Chang J."/>
            <person name="Zhang L."/>
            <person name="Yang H."/>
        </authorList>
    </citation>
    <scope>NUCLEOTIDE SEQUENCE [LARGE SCALE GENOMIC DNA]</scope>
    <source>
        <strain evidence="3 4">NBRC 110486</strain>
    </source>
</reference>
<evidence type="ECO:0000313" key="3">
    <source>
        <dbReference type="EMBL" id="AWI53434.1"/>
    </source>
</evidence>
<evidence type="ECO:0000256" key="1">
    <source>
        <dbReference type="SAM" id="MobiDB-lite"/>
    </source>
</evidence>
<evidence type="ECO:0000313" key="4">
    <source>
        <dbReference type="Proteomes" id="UP000244892"/>
    </source>
</evidence>
<dbReference type="NCBIfam" id="NF041494">
    <property type="entry name" value="MobH"/>
    <property type="match status" value="1"/>
</dbReference>
<dbReference type="OrthoDB" id="6190309at2"/>
<protein>
    <submittedName>
        <fullName evidence="3">Relaxase</fullName>
    </submittedName>
</protein>
<dbReference type="RefSeq" id="WP_109036421.1">
    <property type="nucleotide sequence ID" value="NZ_CP029210.1"/>
</dbReference>
<dbReference type="Gene3D" id="1.10.3210.40">
    <property type="match status" value="1"/>
</dbReference>
<dbReference type="EMBL" id="CP029210">
    <property type="protein sequence ID" value="AWI53434.1"/>
    <property type="molecule type" value="Genomic_DNA"/>
</dbReference>
<keyword evidence="4" id="KW-1185">Reference proteome</keyword>
<dbReference type="InterPro" id="IPR011119">
    <property type="entry name" value="Unchr_helicase_relaxase_TraI"/>
</dbReference>
<feature type="domain" description="Uncharacterised" evidence="2">
    <location>
        <begin position="37"/>
        <end position="349"/>
    </location>
</feature>
<accession>A0A2U8FSQ7</accession>
<gene>
    <name evidence="3" type="ORF">DEH84_08310</name>
</gene>